<comment type="similarity">
    <text evidence="1 4">Belongs to the bacterial solute-binding protein 3 family.</text>
</comment>
<sequence>MHLSRLASLALLAVVSVAGGASADQLDDIRKAGVLRAAVFDANPPFGLVDAKTHEIVGYDIDFAKAIAKKIGVKLELVPTNPANRIPLLQSGKADLIVADATITPERKQVVDFSIPYFVSGQQFLVPVEASDKVADFANARFAAVKGTTEEQFIHATYPNAKVLAYDDIPLAFTALRNGSADALTQDSSILAGVLAKAPDKQKFKILPDLLTREEIGIGVKKGEAAVLALVNETLIELEKSGEAEKIFDAWFGPSTAAPQHRDFKISAGL</sequence>
<reference evidence="8" key="1">
    <citation type="journal article" date="2015" name="Genome Announc.">
        <title>Complete Genome Sequence of the Bacteriochlorophyll b-Producing Photosynthetic Bacterium Blastochloris viridis.</title>
        <authorList>
            <person name="Tsukatani Y."/>
            <person name="Hirose Y."/>
            <person name="Harada J."/>
            <person name="Misawa N."/>
            <person name="Mori K."/>
            <person name="Inoue K."/>
            <person name="Tamiaki H."/>
        </authorList>
    </citation>
    <scope>NUCLEOTIDE SEQUENCE [LARGE SCALE GENOMIC DNA]</scope>
    <source>
        <strain evidence="8">DSM 133</strain>
    </source>
</reference>
<dbReference type="PANTHER" id="PTHR30085">
    <property type="entry name" value="AMINO ACID ABC TRANSPORTER PERMEASE"/>
    <property type="match status" value="1"/>
</dbReference>
<dbReference type="CDD" id="cd13689">
    <property type="entry name" value="PBP2_BsGlnH"/>
    <property type="match status" value="1"/>
</dbReference>
<dbReference type="Proteomes" id="UP000065734">
    <property type="component" value="Chromosome I"/>
</dbReference>
<dbReference type="GO" id="GO:0016020">
    <property type="term" value="C:membrane"/>
    <property type="evidence" value="ECO:0007669"/>
    <property type="project" value="InterPro"/>
</dbReference>
<dbReference type="PATRIC" id="fig|1079.6.peg.2097"/>
<dbReference type="InterPro" id="IPR051455">
    <property type="entry name" value="Bact_solute-bind_prot3"/>
</dbReference>
<keyword evidence="2" id="KW-0813">Transport</keyword>
<dbReference type="InterPro" id="IPR001320">
    <property type="entry name" value="Iontro_rcpt_C"/>
</dbReference>
<dbReference type="RefSeq" id="WP_055037505.1">
    <property type="nucleotide sequence ID" value="NZ_AP014854.2"/>
</dbReference>
<keyword evidence="10" id="KW-1185">Reference proteome</keyword>
<feature type="domain" description="Solute-binding protein family 3/N-terminal" evidence="6">
    <location>
        <begin position="34"/>
        <end position="255"/>
    </location>
</feature>
<dbReference type="InterPro" id="IPR018313">
    <property type="entry name" value="SBP_3_CS"/>
</dbReference>
<reference evidence="9" key="2">
    <citation type="submission" date="2015-11" db="EMBL/GenBank/DDBJ databases">
        <authorList>
            <person name="Zhang Y."/>
            <person name="Guo Z."/>
        </authorList>
    </citation>
    <scope>NUCLEOTIDE SEQUENCE</scope>
    <source>
        <strain evidence="9">1</strain>
    </source>
</reference>
<dbReference type="Gene3D" id="3.40.190.10">
    <property type="entry name" value="Periplasmic binding protein-like II"/>
    <property type="match status" value="2"/>
</dbReference>
<protein>
    <submittedName>
        <fullName evidence="8">Putative periplasmic solute-binding protein</fullName>
    </submittedName>
    <submittedName>
        <fullName evidence="9">Sulfate starvation-induced protein 7</fullName>
    </submittedName>
</protein>
<dbReference type="GO" id="GO:0015276">
    <property type="term" value="F:ligand-gated monoatomic ion channel activity"/>
    <property type="evidence" value="ECO:0007669"/>
    <property type="project" value="InterPro"/>
</dbReference>
<evidence type="ECO:0000256" key="1">
    <source>
        <dbReference type="ARBA" id="ARBA00010333"/>
    </source>
</evidence>
<dbReference type="STRING" id="1079.BVIR_2022"/>
<dbReference type="SUPFAM" id="SSF53850">
    <property type="entry name" value="Periplasmic binding protein-like II"/>
    <property type="match status" value="1"/>
</dbReference>
<feature type="signal peptide" evidence="5">
    <location>
        <begin position="1"/>
        <end position="23"/>
    </location>
</feature>
<dbReference type="EMBL" id="AP014854">
    <property type="protein sequence ID" value="BAS00307.1"/>
    <property type="molecule type" value="Genomic_DNA"/>
</dbReference>
<feature type="chain" id="PRO_5014229168" evidence="5">
    <location>
        <begin position="24"/>
        <end position="270"/>
    </location>
</feature>
<dbReference type="OrthoDB" id="6192933at2"/>
<dbReference type="EMBL" id="LN907867">
    <property type="protein sequence ID" value="CUU42455.1"/>
    <property type="molecule type" value="Genomic_DNA"/>
</dbReference>
<organism evidence="9 10">
    <name type="scientific">Blastochloris viridis</name>
    <name type="common">Rhodopseudomonas viridis</name>
    <dbReference type="NCBI Taxonomy" id="1079"/>
    <lineage>
        <taxon>Bacteria</taxon>
        <taxon>Pseudomonadati</taxon>
        <taxon>Pseudomonadota</taxon>
        <taxon>Alphaproteobacteria</taxon>
        <taxon>Hyphomicrobiales</taxon>
        <taxon>Blastochloridaceae</taxon>
        <taxon>Blastochloris</taxon>
    </lineage>
</organism>
<dbReference type="GO" id="GO:0006865">
    <property type="term" value="P:amino acid transport"/>
    <property type="evidence" value="ECO:0007669"/>
    <property type="project" value="TreeGrafter"/>
</dbReference>
<proteinExistence type="inferred from homology"/>
<evidence type="ECO:0000256" key="5">
    <source>
        <dbReference type="SAM" id="SignalP"/>
    </source>
</evidence>
<dbReference type="KEGG" id="bvr:BVIR_2022"/>
<dbReference type="Pfam" id="PF00497">
    <property type="entry name" value="SBP_bac_3"/>
    <property type="match status" value="1"/>
</dbReference>
<evidence type="ECO:0000313" key="9">
    <source>
        <dbReference type="EMBL" id="CUU42455.1"/>
    </source>
</evidence>
<reference evidence="10" key="3">
    <citation type="journal article" date="2016" name="Genome Announc.">
        <title>Revised genome sequence of the purple photosynthetic bacterium Blastochloris viridis.</title>
        <authorList>
            <person name="Liu L.N."/>
            <person name="Faulkner M."/>
            <person name="Liu X."/>
            <person name="Huang F."/>
            <person name="Darby A.C."/>
            <person name="Hall N."/>
        </authorList>
    </citation>
    <scope>NUCLEOTIDE SEQUENCE [LARGE SCALE GENOMIC DNA]</scope>
    <source>
        <strain evidence="10">ATCC 19567 / DSM 133 / F</strain>
    </source>
</reference>
<evidence type="ECO:0000256" key="3">
    <source>
        <dbReference type="ARBA" id="ARBA00022729"/>
    </source>
</evidence>
<evidence type="ECO:0000259" key="7">
    <source>
        <dbReference type="SMART" id="SM00079"/>
    </source>
</evidence>
<feature type="domain" description="Ionotropic glutamate receptor C-terminal" evidence="7">
    <location>
        <begin position="34"/>
        <end position="254"/>
    </location>
</feature>
<name>A0A0H5BIN6_BLAVI</name>
<dbReference type="GO" id="GO:0030288">
    <property type="term" value="C:outer membrane-bounded periplasmic space"/>
    <property type="evidence" value="ECO:0007669"/>
    <property type="project" value="TreeGrafter"/>
</dbReference>
<evidence type="ECO:0000256" key="4">
    <source>
        <dbReference type="RuleBase" id="RU003744"/>
    </source>
</evidence>
<keyword evidence="3 5" id="KW-0732">Signal</keyword>
<evidence type="ECO:0000313" key="8">
    <source>
        <dbReference type="EMBL" id="BAS00307.1"/>
    </source>
</evidence>
<dbReference type="SMART" id="SM00079">
    <property type="entry name" value="PBPe"/>
    <property type="match status" value="1"/>
</dbReference>
<evidence type="ECO:0000313" key="10">
    <source>
        <dbReference type="Proteomes" id="UP000065734"/>
    </source>
</evidence>
<accession>A0A0H5BIN6</accession>
<dbReference type="GO" id="GO:0005576">
    <property type="term" value="C:extracellular region"/>
    <property type="evidence" value="ECO:0007669"/>
    <property type="project" value="TreeGrafter"/>
</dbReference>
<dbReference type="AlphaFoldDB" id="A0A0H5BIN6"/>
<evidence type="ECO:0000259" key="6">
    <source>
        <dbReference type="SMART" id="SM00062"/>
    </source>
</evidence>
<dbReference type="PANTHER" id="PTHR30085:SF6">
    <property type="entry name" value="ABC TRANSPORTER GLUTAMINE-BINDING PROTEIN GLNH"/>
    <property type="match status" value="1"/>
</dbReference>
<evidence type="ECO:0000256" key="2">
    <source>
        <dbReference type="ARBA" id="ARBA00022448"/>
    </source>
</evidence>
<gene>
    <name evidence="9" type="primary">fliY_2</name>
    <name evidence="8" type="ORF">BV133_2713</name>
    <name evidence="9" type="ORF">BVIRIDIS_14670</name>
</gene>
<dbReference type="PROSITE" id="PS01039">
    <property type="entry name" value="SBP_BACTERIAL_3"/>
    <property type="match status" value="1"/>
</dbReference>
<dbReference type="InterPro" id="IPR001638">
    <property type="entry name" value="Solute-binding_3/MltF_N"/>
</dbReference>
<dbReference type="SMART" id="SM00062">
    <property type="entry name" value="PBPb"/>
    <property type="match status" value="1"/>
</dbReference>